<sequence>MTRTLRAPQASATCCKTPRQPRSGCRSSRPWSCEPADMAWRCCSATKRLGACSRPPSRCGAHSSLPLIPRSRKLGTLWHPENAAGR</sequence>
<comment type="caution">
    <text evidence="1">The sequence shown here is derived from an EMBL/GenBank/DDBJ whole genome shotgun (WGS) entry which is preliminary data.</text>
</comment>
<gene>
    <name evidence="1" type="ORF">CPLU01_13789</name>
</gene>
<accession>A0A8H6JP36</accession>
<organism evidence="1 2">
    <name type="scientific">Colletotrichum plurivorum</name>
    <dbReference type="NCBI Taxonomy" id="2175906"/>
    <lineage>
        <taxon>Eukaryota</taxon>
        <taxon>Fungi</taxon>
        <taxon>Dikarya</taxon>
        <taxon>Ascomycota</taxon>
        <taxon>Pezizomycotina</taxon>
        <taxon>Sordariomycetes</taxon>
        <taxon>Hypocreomycetidae</taxon>
        <taxon>Glomerellales</taxon>
        <taxon>Glomerellaceae</taxon>
        <taxon>Colletotrichum</taxon>
        <taxon>Colletotrichum orchidearum species complex</taxon>
    </lineage>
</organism>
<reference evidence="1" key="1">
    <citation type="journal article" date="2020" name="Phytopathology">
        <title>Genome Sequence Resources of Colletotrichum truncatum, C. plurivorum, C. musicola, and C. sojae: Four Species Pathogenic to Soybean (Glycine max).</title>
        <authorList>
            <person name="Rogerio F."/>
            <person name="Boufleur T.R."/>
            <person name="Ciampi-Guillardi M."/>
            <person name="Sukno S.A."/>
            <person name="Thon M.R."/>
            <person name="Massola Junior N.S."/>
            <person name="Baroncelli R."/>
        </authorList>
    </citation>
    <scope>NUCLEOTIDE SEQUENCE</scope>
    <source>
        <strain evidence="1">LFN00145</strain>
    </source>
</reference>
<dbReference type="Proteomes" id="UP000654918">
    <property type="component" value="Unassembled WGS sequence"/>
</dbReference>
<protein>
    <submittedName>
        <fullName evidence="1">Uncharacterized protein</fullName>
    </submittedName>
</protein>
<dbReference type="EMBL" id="WIGO01000331">
    <property type="protein sequence ID" value="KAF6816734.1"/>
    <property type="molecule type" value="Genomic_DNA"/>
</dbReference>
<evidence type="ECO:0000313" key="1">
    <source>
        <dbReference type="EMBL" id="KAF6816734.1"/>
    </source>
</evidence>
<proteinExistence type="predicted"/>
<dbReference type="AlphaFoldDB" id="A0A8H6JP36"/>
<keyword evidence="2" id="KW-1185">Reference proteome</keyword>
<evidence type="ECO:0000313" key="2">
    <source>
        <dbReference type="Proteomes" id="UP000654918"/>
    </source>
</evidence>
<name>A0A8H6JP36_9PEZI</name>